<dbReference type="SUPFAM" id="SSF46894">
    <property type="entry name" value="C-terminal effector domain of the bipartite response regulators"/>
    <property type="match status" value="1"/>
</dbReference>
<dbReference type="EMBL" id="JAMXFF010000004">
    <property type="protein sequence ID" value="MCT7965584.1"/>
    <property type="molecule type" value="Genomic_DNA"/>
</dbReference>
<name>A0ABT2MLF6_9CYAN</name>
<dbReference type="InterPro" id="IPR016032">
    <property type="entry name" value="Sig_transdc_resp-reg_C-effctor"/>
</dbReference>
<proteinExistence type="predicted"/>
<dbReference type="InterPro" id="IPR014951">
    <property type="entry name" value="DUF1822"/>
</dbReference>
<dbReference type="Proteomes" id="UP001525890">
    <property type="component" value="Unassembled WGS sequence"/>
</dbReference>
<evidence type="ECO:0000313" key="1">
    <source>
        <dbReference type="EMBL" id="MCT7965584.1"/>
    </source>
</evidence>
<gene>
    <name evidence="1" type="ORF">NG799_04450</name>
</gene>
<sequence>MSIQQIVNQAAEQWKLEELSLDLGEAKRLVFNAPKQARLSTQELDCLCGLLCGYSPKQIAKLLNVKVNGLRVNLSHYLYRYLETLVQGRTGNTPEIAWAKFPQYLEELGYKRTFLPPPTEKWVKWRLSIDVSEISPENLAQIQALLQQIPGNASMRLDKIEQGSIQLVFNGYLAGFEQIRERFETGELSQLLGVTILGVQLEPMIEQSPPVNLSLWLQTAVNDVIDEGWQTIDELFGMRSPAFRSDLANYAKDIEPGPDLPTIQQGKSIVLGTASLALLVKLSQESEEGIDILVRVFPIQESTDLPEQLKLMVLDEQGEVLEEVTAGRGNNCIEQPLSGEPGEGFVLKLELGELSATESFIV</sequence>
<comment type="caution">
    <text evidence="1">The sequence shown here is derived from an EMBL/GenBank/DDBJ whole genome shotgun (WGS) entry which is preliminary data.</text>
</comment>
<reference evidence="1 2" key="1">
    <citation type="journal article" date="2022" name="Front. Microbiol.">
        <title>High genomic differentiation and limited gene flow indicate recent cryptic speciation within the genus Laspinema (cyanobacteria).</title>
        <authorList>
            <person name="Stanojkovic A."/>
            <person name="Skoupy S."/>
            <person name="Skaloud P."/>
            <person name="Dvorak P."/>
        </authorList>
    </citation>
    <scope>NUCLEOTIDE SEQUENCE [LARGE SCALE GENOMIC DNA]</scope>
    <source>
        <strain evidence="1 2">D2a</strain>
    </source>
</reference>
<dbReference type="Pfam" id="PF08852">
    <property type="entry name" value="DUF1822"/>
    <property type="match status" value="1"/>
</dbReference>
<keyword evidence="2" id="KW-1185">Reference proteome</keyword>
<organism evidence="1 2">
    <name type="scientific">Laspinema palackyanum D2a</name>
    <dbReference type="NCBI Taxonomy" id="2953684"/>
    <lineage>
        <taxon>Bacteria</taxon>
        <taxon>Bacillati</taxon>
        <taxon>Cyanobacteriota</taxon>
        <taxon>Cyanophyceae</taxon>
        <taxon>Oscillatoriophycideae</taxon>
        <taxon>Oscillatoriales</taxon>
        <taxon>Laspinemataceae</taxon>
        <taxon>Laspinema</taxon>
        <taxon>Laspinema palackyanum</taxon>
    </lineage>
</organism>
<protein>
    <submittedName>
        <fullName evidence="1">DUF1822 family protein</fullName>
    </submittedName>
</protein>
<accession>A0ABT2MLF6</accession>
<dbReference type="RefSeq" id="WP_368005273.1">
    <property type="nucleotide sequence ID" value="NZ_JAMXFF010000004.1"/>
</dbReference>
<evidence type="ECO:0000313" key="2">
    <source>
        <dbReference type="Proteomes" id="UP001525890"/>
    </source>
</evidence>